<dbReference type="InterPro" id="IPR029058">
    <property type="entry name" value="AB_hydrolase_fold"/>
</dbReference>
<evidence type="ECO:0000256" key="11">
    <source>
        <dbReference type="PIRSR" id="PIRSR611150-2"/>
    </source>
</evidence>
<feature type="chain" id="PRO_5016449427" description="cutinase" evidence="12">
    <location>
        <begin position="19"/>
        <end position="225"/>
    </location>
</feature>
<keyword evidence="6 12" id="KW-0732">Signal</keyword>
<keyword evidence="4" id="KW-0719">Serine esterase</keyword>
<sequence>MARLRSFIIAAFATMTVANPLPDPTAQLQTRQFPTDQNDLVGGPCKDFTLVFARGTWELSNMGAVIGPQLCSMLKEQISPNRVACQGVDGMYHALSPPNFLSANTDAKSIAAAATILELATTKCPNTQVFAAGYSQGTAVIDYAVQEIKPEVRDKIKAVALFGFTRNIRDHGGVPGYPQDKVKIYCAPADPVCEDILILTPQHYTYGVYADDASKFLASKANLST</sequence>
<evidence type="ECO:0000256" key="9">
    <source>
        <dbReference type="ARBA" id="ARBA00034045"/>
    </source>
</evidence>
<evidence type="ECO:0000256" key="6">
    <source>
        <dbReference type="ARBA" id="ARBA00022729"/>
    </source>
</evidence>
<evidence type="ECO:0000256" key="5">
    <source>
        <dbReference type="ARBA" id="ARBA00022525"/>
    </source>
</evidence>
<reference evidence="13 14" key="1">
    <citation type="submission" date="2016-12" db="EMBL/GenBank/DDBJ databases">
        <title>The genomes of Aspergillus section Nigri reveals drivers in fungal speciation.</title>
        <authorList>
            <consortium name="DOE Joint Genome Institute"/>
            <person name="Vesth T.C."/>
            <person name="Nybo J."/>
            <person name="Theobald S."/>
            <person name="Brandl J."/>
            <person name="Frisvad J.C."/>
            <person name="Nielsen K.F."/>
            <person name="Lyhne E.K."/>
            <person name="Kogle M.E."/>
            <person name="Kuo A."/>
            <person name="Riley R."/>
            <person name="Clum A."/>
            <person name="Nolan M."/>
            <person name="Lipzen A."/>
            <person name="Salamov A."/>
            <person name="Henrissat B."/>
            <person name="Wiebenga A."/>
            <person name="De Vries R.P."/>
            <person name="Grigoriev I.V."/>
            <person name="Mortensen U.H."/>
            <person name="Andersen M.R."/>
            <person name="Baker S.E."/>
        </authorList>
    </citation>
    <scope>NUCLEOTIDE SEQUENCE [LARGE SCALE GENOMIC DNA]</scope>
    <source>
        <strain evidence="13 14">JOP 1030-1</strain>
    </source>
</reference>
<dbReference type="Gene3D" id="3.40.50.1820">
    <property type="entry name" value="alpha/beta hydrolase"/>
    <property type="match status" value="1"/>
</dbReference>
<feature type="disulfide bond" evidence="11">
    <location>
        <begin position="186"/>
        <end position="193"/>
    </location>
</feature>
<evidence type="ECO:0000256" key="10">
    <source>
        <dbReference type="PIRSR" id="PIRSR611150-1"/>
    </source>
</evidence>
<dbReference type="OrthoDB" id="3225429at2759"/>
<dbReference type="Pfam" id="PF01083">
    <property type="entry name" value="Cutinase"/>
    <property type="match status" value="1"/>
</dbReference>
<evidence type="ECO:0000313" key="13">
    <source>
        <dbReference type="EMBL" id="PYH49761.1"/>
    </source>
</evidence>
<feature type="active site" description="Nucleophile" evidence="10">
    <location>
        <position position="135"/>
    </location>
</feature>
<feature type="active site" description="Proton donor/acceptor" evidence="10">
    <location>
        <position position="203"/>
    </location>
</feature>
<dbReference type="Proteomes" id="UP000248349">
    <property type="component" value="Unassembled WGS sequence"/>
</dbReference>
<dbReference type="SUPFAM" id="SSF53474">
    <property type="entry name" value="alpha/beta-Hydrolases"/>
    <property type="match status" value="1"/>
</dbReference>
<name>A0A318ZQ58_9EURO</name>
<keyword evidence="14" id="KW-1185">Reference proteome</keyword>
<dbReference type="PRINTS" id="PR00129">
    <property type="entry name" value="CUTINASE"/>
</dbReference>
<gene>
    <name evidence="13" type="ORF">BP01DRAFT_5084</name>
</gene>
<dbReference type="InterPro" id="IPR011150">
    <property type="entry name" value="Cutinase_monf"/>
</dbReference>
<feature type="active site" evidence="10">
    <location>
        <position position="190"/>
    </location>
</feature>
<dbReference type="STRING" id="1450539.A0A318ZQ58"/>
<keyword evidence="8 11" id="KW-1015">Disulfide bond</keyword>
<dbReference type="EMBL" id="KZ821218">
    <property type="protein sequence ID" value="PYH49761.1"/>
    <property type="molecule type" value="Genomic_DNA"/>
</dbReference>
<dbReference type="AlphaFoldDB" id="A0A318ZQ58"/>
<organism evidence="13 14">
    <name type="scientific">Aspergillus saccharolyticus JOP 1030-1</name>
    <dbReference type="NCBI Taxonomy" id="1450539"/>
    <lineage>
        <taxon>Eukaryota</taxon>
        <taxon>Fungi</taxon>
        <taxon>Dikarya</taxon>
        <taxon>Ascomycota</taxon>
        <taxon>Pezizomycotina</taxon>
        <taxon>Eurotiomycetes</taxon>
        <taxon>Eurotiomycetidae</taxon>
        <taxon>Eurotiales</taxon>
        <taxon>Aspergillaceae</taxon>
        <taxon>Aspergillus</taxon>
        <taxon>Aspergillus subgen. Circumdati</taxon>
    </lineage>
</organism>
<dbReference type="PANTHER" id="PTHR48250">
    <property type="entry name" value="CUTINASE 2-RELATED"/>
    <property type="match status" value="1"/>
</dbReference>
<dbReference type="PANTHER" id="PTHR48250:SF3">
    <property type="entry name" value="CUTINASE 1-RELATED"/>
    <property type="match status" value="1"/>
</dbReference>
<protein>
    <recommendedName>
        <fullName evidence="3">cutinase</fullName>
        <ecNumber evidence="3">3.1.1.74</ecNumber>
    </recommendedName>
</protein>
<evidence type="ECO:0000256" key="8">
    <source>
        <dbReference type="ARBA" id="ARBA00023157"/>
    </source>
</evidence>
<evidence type="ECO:0000256" key="7">
    <source>
        <dbReference type="ARBA" id="ARBA00022801"/>
    </source>
</evidence>
<dbReference type="GO" id="GO:0016052">
    <property type="term" value="P:carbohydrate catabolic process"/>
    <property type="evidence" value="ECO:0007669"/>
    <property type="project" value="TreeGrafter"/>
</dbReference>
<dbReference type="SMART" id="SM01110">
    <property type="entry name" value="Cutinase"/>
    <property type="match status" value="1"/>
</dbReference>
<dbReference type="GO" id="GO:0005576">
    <property type="term" value="C:extracellular region"/>
    <property type="evidence" value="ECO:0007669"/>
    <property type="project" value="UniProtKB-SubCell"/>
</dbReference>
<evidence type="ECO:0000256" key="4">
    <source>
        <dbReference type="ARBA" id="ARBA00022487"/>
    </source>
</evidence>
<keyword evidence="7" id="KW-0378">Hydrolase</keyword>
<feature type="disulfide bond" evidence="11">
    <location>
        <begin position="45"/>
        <end position="124"/>
    </location>
</feature>
<feature type="signal peptide" evidence="12">
    <location>
        <begin position="1"/>
        <end position="18"/>
    </location>
</feature>
<accession>A0A318ZQ58</accession>
<dbReference type="GO" id="GO:0050525">
    <property type="term" value="F:cutinase activity"/>
    <property type="evidence" value="ECO:0007669"/>
    <property type="project" value="UniProtKB-EC"/>
</dbReference>
<dbReference type="EC" id="3.1.1.74" evidence="3"/>
<evidence type="ECO:0000256" key="2">
    <source>
        <dbReference type="ARBA" id="ARBA00007534"/>
    </source>
</evidence>
<comment type="subcellular location">
    <subcellularLocation>
        <location evidence="1">Secreted</location>
    </subcellularLocation>
</comment>
<comment type="catalytic activity">
    <reaction evidence="9">
        <text>cutin + H2O = cutin monomers.</text>
        <dbReference type="EC" id="3.1.1.74"/>
    </reaction>
</comment>
<evidence type="ECO:0000256" key="1">
    <source>
        <dbReference type="ARBA" id="ARBA00004613"/>
    </source>
</evidence>
<dbReference type="GeneID" id="37081142"/>
<evidence type="ECO:0000313" key="14">
    <source>
        <dbReference type="Proteomes" id="UP000248349"/>
    </source>
</evidence>
<proteinExistence type="inferred from homology"/>
<evidence type="ECO:0000256" key="12">
    <source>
        <dbReference type="SAM" id="SignalP"/>
    </source>
</evidence>
<keyword evidence="5" id="KW-0964">Secreted</keyword>
<dbReference type="InterPro" id="IPR000675">
    <property type="entry name" value="Cutinase/axe"/>
</dbReference>
<dbReference type="RefSeq" id="XP_025435743.1">
    <property type="nucleotide sequence ID" value="XM_025579913.1"/>
</dbReference>
<comment type="similarity">
    <text evidence="2">Belongs to the cutinase family.</text>
</comment>
<evidence type="ECO:0000256" key="3">
    <source>
        <dbReference type="ARBA" id="ARBA00013095"/>
    </source>
</evidence>